<protein>
    <submittedName>
        <fullName evidence="2">Uncharacterized protein</fullName>
    </submittedName>
</protein>
<evidence type="ECO:0000313" key="3">
    <source>
        <dbReference type="Proteomes" id="UP000794436"/>
    </source>
</evidence>
<name>A0A8K1FLP2_PYTOL</name>
<organism evidence="2 3">
    <name type="scientific">Pythium oligandrum</name>
    <name type="common">Mycoparasitic fungus</name>
    <dbReference type="NCBI Taxonomy" id="41045"/>
    <lineage>
        <taxon>Eukaryota</taxon>
        <taxon>Sar</taxon>
        <taxon>Stramenopiles</taxon>
        <taxon>Oomycota</taxon>
        <taxon>Peronosporomycetes</taxon>
        <taxon>Pythiales</taxon>
        <taxon>Pythiaceae</taxon>
        <taxon>Pythium</taxon>
    </lineage>
</organism>
<evidence type="ECO:0000256" key="1">
    <source>
        <dbReference type="SAM" id="SignalP"/>
    </source>
</evidence>
<feature type="chain" id="PRO_5035463442" evidence="1">
    <location>
        <begin position="27"/>
        <end position="91"/>
    </location>
</feature>
<keyword evidence="3" id="KW-1185">Reference proteome</keyword>
<sequence>MKLFMTTTQSAAVVTALLGAAQTSSALNADGVKFGGWGRSTQVADIVPNKCGYQEFSSSFVSAAESRFAYVSPSYWGLDSPCGRCAEVKLA</sequence>
<comment type="caution">
    <text evidence="2">The sequence shown here is derived from an EMBL/GenBank/DDBJ whole genome shotgun (WGS) entry which is preliminary data.</text>
</comment>
<feature type="signal peptide" evidence="1">
    <location>
        <begin position="1"/>
        <end position="26"/>
    </location>
</feature>
<gene>
    <name evidence="2" type="ORF">Poli38472_005928</name>
</gene>
<reference evidence="2" key="1">
    <citation type="submission" date="2019-03" db="EMBL/GenBank/DDBJ databases">
        <title>Long read genome sequence of the mycoparasitic Pythium oligandrum ATCC 38472 isolated from sugarbeet rhizosphere.</title>
        <authorList>
            <person name="Gaulin E."/>
        </authorList>
    </citation>
    <scope>NUCLEOTIDE SEQUENCE</scope>
    <source>
        <strain evidence="2">ATCC 38472_TT</strain>
    </source>
</reference>
<dbReference type="EMBL" id="SPLM01000002">
    <property type="protein sequence ID" value="TMW68460.1"/>
    <property type="molecule type" value="Genomic_DNA"/>
</dbReference>
<keyword evidence="1" id="KW-0732">Signal</keyword>
<accession>A0A8K1FLP2</accession>
<dbReference type="AlphaFoldDB" id="A0A8K1FLP2"/>
<proteinExistence type="predicted"/>
<evidence type="ECO:0000313" key="2">
    <source>
        <dbReference type="EMBL" id="TMW68460.1"/>
    </source>
</evidence>
<dbReference type="Proteomes" id="UP000794436">
    <property type="component" value="Unassembled WGS sequence"/>
</dbReference>